<dbReference type="EMBL" id="JBJKBG010000011">
    <property type="protein sequence ID" value="KAL3716687.1"/>
    <property type="molecule type" value="Genomic_DNA"/>
</dbReference>
<dbReference type="Proteomes" id="UP001634007">
    <property type="component" value="Unassembled WGS sequence"/>
</dbReference>
<reference evidence="2 3" key="1">
    <citation type="submission" date="2024-11" db="EMBL/GenBank/DDBJ databases">
        <title>Chromosome-level genome assembly of Eucalyptus globulus Labill. provides insights into its genome evolution.</title>
        <authorList>
            <person name="Li X."/>
        </authorList>
    </citation>
    <scope>NUCLEOTIDE SEQUENCE [LARGE SCALE GENOMIC DNA]</scope>
    <source>
        <strain evidence="2">CL2024</strain>
        <tissue evidence="2">Fresh tender leaves</tissue>
    </source>
</reference>
<protein>
    <submittedName>
        <fullName evidence="2">Uncharacterized protein</fullName>
    </submittedName>
</protein>
<evidence type="ECO:0000256" key="1">
    <source>
        <dbReference type="SAM" id="MobiDB-lite"/>
    </source>
</evidence>
<dbReference type="AlphaFoldDB" id="A0ABD3IQR1"/>
<name>A0ABD3IQR1_EUCGL</name>
<proteinExistence type="predicted"/>
<gene>
    <name evidence="2" type="ORF">ACJRO7_008300</name>
</gene>
<keyword evidence="3" id="KW-1185">Reference proteome</keyword>
<organism evidence="2 3">
    <name type="scientific">Eucalyptus globulus</name>
    <name type="common">Tasmanian blue gum</name>
    <dbReference type="NCBI Taxonomy" id="34317"/>
    <lineage>
        <taxon>Eukaryota</taxon>
        <taxon>Viridiplantae</taxon>
        <taxon>Streptophyta</taxon>
        <taxon>Embryophyta</taxon>
        <taxon>Tracheophyta</taxon>
        <taxon>Spermatophyta</taxon>
        <taxon>Magnoliopsida</taxon>
        <taxon>eudicotyledons</taxon>
        <taxon>Gunneridae</taxon>
        <taxon>Pentapetalae</taxon>
        <taxon>rosids</taxon>
        <taxon>malvids</taxon>
        <taxon>Myrtales</taxon>
        <taxon>Myrtaceae</taxon>
        <taxon>Myrtoideae</taxon>
        <taxon>Eucalypteae</taxon>
        <taxon>Eucalyptus</taxon>
    </lineage>
</organism>
<evidence type="ECO:0000313" key="2">
    <source>
        <dbReference type="EMBL" id="KAL3716687.1"/>
    </source>
</evidence>
<feature type="region of interest" description="Disordered" evidence="1">
    <location>
        <begin position="33"/>
        <end position="103"/>
    </location>
</feature>
<sequence length="103" mass="11288">MHRPRKKMTLKEKLKSARQQRALLSFATLRKTTERGGGRDYRHERQAVRGVGGDWASGERCPPGEQAASSSSVKGKRCPAAELRGKRGLTASRKERAGRAGGD</sequence>
<evidence type="ECO:0000313" key="3">
    <source>
        <dbReference type="Proteomes" id="UP001634007"/>
    </source>
</evidence>
<feature type="compositionally biased region" description="Basic and acidic residues" evidence="1">
    <location>
        <begin position="92"/>
        <end position="103"/>
    </location>
</feature>
<accession>A0ABD3IQR1</accession>
<feature type="compositionally biased region" description="Basic and acidic residues" evidence="1">
    <location>
        <begin position="33"/>
        <end position="47"/>
    </location>
</feature>
<comment type="caution">
    <text evidence="2">The sequence shown here is derived from an EMBL/GenBank/DDBJ whole genome shotgun (WGS) entry which is preliminary data.</text>
</comment>